<dbReference type="eggNOG" id="ENOG502ZIUA">
    <property type="taxonomic scope" value="Bacteria"/>
</dbReference>
<organism evidence="2 3">
    <name type="scientific">Aeromicrobium marinum DSM 15272</name>
    <dbReference type="NCBI Taxonomy" id="585531"/>
    <lineage>
        <taxon>Bacteria</taxon>
        <taxon>Bacillati</taxon>
        <taxon>Actinomycetota</taxon>
        <taxon>Actinomycetes</taxon>
        <taxon>Propionibacteriales</taxon>
        <taxon>Nocardioidaceae</taxon>
        <taxon>Aeromicrobium</taxon>
    </lineage>
</organism>
<gene>
    <name evidence="2" type="ORF">HMPREF0063_11390</name>
</gene>
<keyword evidence="3" id="KW-1185">Reference proteome</keyword>
<dbReference type="RefSeq" id="WP_007078411.1">
    <property type="nucleotide sequence ID" value="NZ_CM001024.1"/>
</dbReference>
<dbReference type="Proteomes" id="UP000003111">
    <property type="component" value="Unassembled WGS sequence"/>
</dbReference>
<keyword evidence="1" id="KW-0812">Transmembrane</keyword>
<name>E2SBI1_9ACTN</name>
<evidence type="ECO:0000313" key="3">
    <source>
        <dbReference type="Proteomes" id="UP000003111"/>
    </source>
</evidence>
<dbReference type="OrthoDB" id="3734493at2"/>
<dbReference type="HOGENOM" id="CLU_2646410_0_0_11"/>
<proteinExistence type="predicted"/>
<comment type="caution">
    <text evidence="2">The sequence shown here is derived from an EMBL/GenBank/DDBJ whole genome shotgun (WGS) entry which is preliminary data.</text>
</comment>
<dbReference type="EMBL" id="ACLF03000004">
    <property type="protein sequence ID" value="EFQ83727.1"/>
    <property type="molecule type" value="Genomic_DNA"/>
</dbReference>
<sequence length="76" mass="8643">MYEFAAFALETTTERGLDPNIVKPGWTALIIFGLMVVAVILLCRSFVKQARRTELTWPEEERTTDVFGAPIDKPRD</sequence>
<accession>E2SBI1</accession>
<dbReference type="AlphaFoldDB" id="E2SBI1"/>
<keyword evidence="1" id="KW-1133">Transmembrane helix</keyword>
<evidence type="ECO:0000313" key="2">
    <source>
        <dbReference type="EMBL" id="EFQ83727.1"/>
    </source>
</evidence>
<keyword evidence="1" id="KW-0472">Membrane</keyword>
<evidence type="ECO:0000256" key="1">
    <source>
        <dbReference type="SAM" id="Phobius"/>
    </source>
</evidence>
<reference evidence="2" key="1">
    <citation type="submission" date="2010-08" db="EMBL/GenBank/DDBJ databases">
        <authorList>
            <person name="Muzny D."/>
            <person name="Qin X."/>
            <person name="Buhay C."/>
            <person name="Dugan-Rocha S."/>
            <person name="Ding Y."/>
            <person name="Chen G."/>
            <person name="Hawes A."/>
            <person name="Holder M."/>
            <person name="Jhangiani S."/>
            <person name="Johnson A."/>
            <person name="Khan Z."/>
            <person name="Li Z."/>
            <person name="Liu W."/>
            <person name="Liu X."/>
            <person name="Perez L."/>
            <person name="Shen H."/>
            <person name="Wang Q."/>
            <person name="Watt J."/>
            <person name="Xi L."/>
            <person name="Xin Y."/>
            <person name="Zhou J."/>
            <person name="Deng J."/>
            <person name="Jiang H."/>
            <person name="Liu Y."/>
            <person name="Qu J."/>
            <person name="Song X.-Z."/>
            <person name="Zhang L."/>
            <person name="Villasana D."/>
            <person name="Johnson A."/>
            <person name="Liu J."/>
            <person name="Liyanage D."/>
            <person name="Lorensuhewa L."/>
            <person name="Robinson T."/>
            <person name="Song A."/>
            <person name="Song B.-B."/>
            <person name="Dinh H."/>
            <person name="Thornton R."/>
            <person name="Coyle M."/>
            <person name="Francisco L."/>
            <person name="Jackson L."/>
            <person name="Javaid M."/>
            <person name="Korchina V."/>
            <person name="Kovar C."/>
            <person name="Mata R."/>
            <person name="Mathew T."/>
            <person name="Ngo R."/>
            <person name="Nguyen L."/>
            <person name="Nguyen N."/>
            <person name="Okwuonu G."/>
            <person name="Ongeri F."/>
            <person name="Pham C."/>
            <person name="Simmons D."/>
            <person name="Wilczek-Boney K."/>
            <person name="Hale W."/>
            <person name="Jakkamsetti A."/>
            <person name="Pham P."/>
            <person name="Ruth R."/>
            <person name="San Lucas F."/>
            <person name="Warren J."/>
            <person name="Zhang J."/>
            <person name="Zhao Z."/>
            <person name="Zhou C."/>
            <person name="Zhu D."/>
            <person name="Lee S."/>
            <person name="Bess C."/>
            <person name="Blankenburg K."/>
            <person name="Forbes L."/>
            <person name="Fu Q."/>
            <person name="Gubbala S."/>
            <person name="Hirani K."/>
            <person name="Jayaseelan J.C."/>
            <person name="Lara F."/>
            <person name="Munidasa M."/>
            <person name="Palculict T."/>
            <person name="Patil S."/>
            <person name="Pu L.-L."/>
            <person name="Saada N."/>
            <person name="Tang L."/>
            <person name="Weissenberger G."/>
            <person name="Zhu Y."/>
            <person name="Hemphill L."/>
            <person name="Shang Y."/>
            <person name="Youmans B."/>
            <person name="Ayvaz T."/>
            <person name="Ross M."/>
            <person name="Santibanez J."/>
            <person name="Aqrawi P."/>
            <person name="Gross S."/>
            <person name="Joshi V."/>
            <person name="Fowler G."/>
            <person name="Nazareth L."/>
            <person name="Reid J."/>
            <person name="Worley K."/>
            <person name="Petrosino J."/>
            <person name="Highlander S."/>
            <person name="Gibbs R."/>
        </authorList>
    </citation>
    <scope>NUCLEOTIDE SEQUENCE [LARGE SCALE GENOMIC DNA]</scope>
    <source>
        <strain evidence="2">DSM 15272</strain>
    </source>
</reference>
<protein>
    <submittedName>
        <fullName evidence="2">Uncharacterized protein</fullName>
    </submittedName>
</protein>
<feature type="transmembrane region" description="Helical" evidence="1">
    <location>
        <begin position="26"/>
        <end position="47"/>
    </location>
</feature>
<dbReference type="STRING" id="585531.HMPREF0063_11390"/>